<dbReference type="Pfam" id="PF17103">
    <property type="entry name" value="Stealth_CR4"/>
    <property type="match status" value="1"/>
</dbReference>
<evidence type="ECO:0000259" key="6">
    <source>
        <dbReference type="Pfam" id="PF17102"/>
    </source>
</evidence>
<feature type="domain" description="Stealth protein CR3 conserved region 3" evidence="6">
    <location>
        <begin position="391"/>
        <end position="438"/>
    </location>
</feature>
<feature type="domain" description="Stealth protein CR2 conserved region 2" evidence="4">
    <location>
        <begin position="241"/>
        <end position="347"/>
    </location>
</feature>
<sequence>MVVARVWDGPFAIDKFAAHQVERCADMLEELDIPYFLVRARKPYSWSIGVELKYRDKVVEGIAKNFSESALYVGDAVKGGTAIASERKISELRNSMAIRVGEYVAGTEGRVIAGPDHGCVIEFWEDGADVAKSPDKGVGRLESLKVVVSDEHLQESLVAPRANPVAGVLPTAARKSAEIELGERTYPTFSAFAWDLVTDISFPIDAVYTWVDGSDSEWAQKRDSYLSGAGKLNPLAASKSRYESRDELLYSLRSLEMFAPFIRNVYIVTDGQTPSWLNLNHSRVRVVDHKDIFSDPSDLPVFNSHAIESQLHHIDGLAEHYLYLNDDVMFGRPVTPHLFFHPNGVAKVNPSTYRFGLGEASVDDQPVDAAGKQNSELLFSDFNKVAITKFKHTPHPQQRSILYELEERYAERFKETARSRFRNPRDHSIPSSLQLYYAVLTGRAVFGSVRYSYLNLADPEAFRRRTQALLRKRNFDAFCVNDTVSVEDDGESTQLLDRFLREYFPFKSSFEK</sequence>
<dbReference type="InterPro" id="IPR031358">
    <property type="entry name" value="Stealth_CR1"/>
</dbReference>
<feature type="domain" description="Stealth protein CR4 conserved region 4" evidence="7">
    <location>
        <begin position="469"/>
        <end position="512"/>
    </location>
</feature>
<keyword evidence="2" id="KW-0808">Transferase</keyword>
<name>A0ABP5DRH3_9ACTN</name>
<evidence type="ECO:0000259" key="5">
    <source>
        <dbReference type="Pfam" id="PF17101"/>
    </source>
</evidence>
<dbReference type="InterPro" id="IPR047141">
    <property type="entry name" value="Stealth"/>
</dbReference>
<dbReference type="Proteomes" id="UP001501585">
    <property type="component" value="Unassembled WGS sequence"/>
</dbReference>
<evidence type="ECO:0000313" key="8">
    <source>
        <dbReference type="EMBL" id="GAA1983467.1"/>
    </source>
</evidence>
<evidence type="ECO:0000256" key="3">
    <source>
        <dbReference type="ARBA" id="ARBA00023169"/>
    </source>
</evidence>
<evidence type="ECO:0000256" key="1">
    <source>
        <dbReference type="ARBA" id="ARBA00007583"/>
    </source>
</evidence>
<proteinExistence type="inferred from homology"/>
<accession>A0ABP5DRH3</accession>
<dbReference type="PANTHER" id="PTHR24045:SF0">
    <property type="entry name" value="N-ACETYLGLUCOSAMINE-1-PHOSPHOTRANSFERASE SUBUNITS ALPHA_BETA"/>
    <property type="match status" value="1"/>
</dbReference>
<dbReference type="InterPro" id="IPR031356">
    <property type="entry name" value="Stealth_CR4"/>
</dbReference>
<comment type="similarity">
    <text evidence="1">Belongs to the stealth family.</text>
</comment>
<comment type="caution">
    <text evidence="8">The sequence shown here is derived from an EMBL/GenBank/DDBJ whole genome shotgun (WGS) entry which is preliminary data.</text>
</comment>
<protein>
    <submittedName>
        <fullName evidence="8">Stealth family protein</fullName>
    </submittedName>
</protein>
<dbReference type="PANTHER" id="PTHR24045">
    <property type="match status" value="1"/>
</dbReference>
<evidence type="ECO:0000259" key="7">
    <source>
        <dbReference type="Pfam" id="PF17103"/>
    </source>
</evidence>
<dbReference type="Pfam" id="PF11380">
    <property type="entry name" value="Stealth_CR2"/>
    <property type="match status" value="1"/>
</dbReference>
<evidence type="ECO:0000256" key="2">
    <source>
        <dbReference type="ARBA" id="ARBA00022679"/>
    </source>
</evidence>
<dbReference type="InterPro" id="IPR021520">
    <property type="entry name" value="Stealth_CR2"/>
</dbReference>
<keyword evidence="9" id="KW-1185">Reference proteome</keyword>
<dbReference type="Pfam" id="PF17101">
    <property type="entry name" value="Stealth_CR1"/>
    <property type="match status" value="1"/>
</dbReference>
<organism evidence="8 9">
    <name type="scientific">Nocardiopsis rhodophaea</name>
    <dbReference type="NCBI Taxonomy" id="280238"/>
    <lineage>
        <taxon>Bacteria</taxon>
        <taxon>Bacillati</taxon>
        <taxon>Actinomycetota</taxon>
        <taxon>Actinomycetes</taxon>
        <taxon>Streptosporangiales</taxon>
        <taxon>Nocardiopsidaceae</taxon>
        <taxon>Nocardiopsis</taxon>
    </lineage>
</organism>
<feature type="domain" description="Stealth protein CR1 conserved region 1" evidence="5">
    <location>
        <begin position="202"/>
        <end position="227"/>
    </location>
</feature>
<dbReference type="Pfam" id="PF17102">
    <property type="entry name" value="Stealth_CR3"/>
    <property type="match status" value="1"/>
</dbReference>
<keyword evidence="3" id="KW-0270">Exopolysaccharide synthesis</keyword>
<evidence type="ECO:0000313" key="9">
    <source>
        <dbReference type="Proteomes" id="UP001501585"/>
    </source>
</evidence>
<reference evidence="9" key="1">
    <citation type="journal article" date="2019" name="Int. J. Syst. Evol. Microbiol.">
        <title>The Global Catalogue of Microorganisms (GCM) 10K type strain sequencing project: providing services to taxonomists for standard genome sequencing and annotation.</title>
        <authorList>
            <consortium name="The Broad Institute Genomics Platform"/>
            <consortium name="The Broad Institute Genome Sequencing Center for Infectious Disease"/>
            <person name="Wu L."/>
            <person name="Ma J."/>
        </authorList>
    </citation>
    <scope>NUCLEOTIDE SEQUENCE [LARGE SCALE GENOMIC DNA]</scope>
    <source>
        <strain evidence="9">JCM 15313</strain>
    </source>
</reference>
<dbReference type="InterPro" id="IPR031357">
    <property type="entry name" value="Stealth_CR3"/>
</dbReference>
<dbReference type="EMBL" id="BAAAPC010000002">
    <property type="protein sequence ID" value="GAA1983467.1"/>
    <property type="molecule type" value="Genomic_DNA"/>
</dbReference>
<evidence type="ECO:0000259" key="4">
    <source>
        <dbReference type="Pfam" id="PF11380"/>
    </source>
</evidence>
<gene>
    <name evidence="8" type="ORF">GCM10009799_05960</name>
</gene>